<evidence type="ECO:0000313" key="1">
    <source>
        <dbReference type="EMBL" id="MEY8039263.1"/>
    </source>
</evidence>
<dbReference type="Proteomes" id="UP001564626">
    <property type="component" value="Unassembled WGS sequence"/>
</dbReference>
<reference evidence="1 2" key="1">
    <citation type="submission" date="2024-08" db="EMBL/GenBank/DDBJ databases">
        <title>Genome mining of Saccharopolyspora cebuensis PGLac3 from Nigerian medicinal plant.</title>
        <authorList>
            <person name="Ezeobiora C.E."/>
            <person name="Igbokwe N.H."/>
            <person name="Amin D.H."/>
            <person name="Mendie U.E."/>
        </authorList>
    </citation>
    <scope>NUCLEOTIDE SEQUENCE [LARGE SCALE GENOMIC DNA]</scope>
    <source>
        <strain evidence="1 2">PGLac3</strain>
    </source>
</reference>
<gene>
    <name evidence="1" type="ORF">AB8O55_07615</name>
</gene>
<protein>
    <submittedName>
        <fullName evidence="1">Uncharacterized protein</fullName>
    </submittedName>
</protein>
<sequence length="174" mass="18929">MRTWARRLLDRLSGTAEVPADFAGELAADEQVLAVGRAADGPLLATRLGLWLPAGRRVGWHLISKATWDDGLLVLIEAAETGTAGDAVLLRDHAPQRFRLTDPGRVPEVVHERVTGSIRSRHHRELPGGGAWFVQRKVPGQDGIVLQVRAEEGTDPAVLADFAAQVSERLRQAE</sequence>
<comment type="caution">
    <text evidence="1">The sequence shown here is derived from an EMBL/GenBank/DDBJ whole genome shotgun (WGS) entry which is preliminary data.</text>
</comment>
<evidence type="ECO:0000313" key="2">
    <source>
        <dbReference type="Proteomes" id="UP001564626"/>
    </source>
</evidence>
<organism evidence="1 2">
    <name type="scientific">Saccharopolyspora cebuensis</name>
    <dbReference type="NCBI Taxonomy" id="418759"/>
    <lineage>
        <taxon>Bacteria</taxon>
        <taxon>Bacillati</taxon>
        <taxon>Actinomycetota</taxon>
        <taxon>Actinomycetes</taxon>
        <taxon>Pseudonocardiales</taxon>
        <taxon>Pseudonocardiaceae</taxon>
        <taxon>Saccharopolyspora</taxon>
    </lineage>
</organism>
<dbReference type="RefSeq" id="WP_345364827.1">
    <property type="nucleotide sequence ID" value="NZ_BAABII010000012.1"/>
</dbReference>
<name>A0ABV4CFK0_9PSEU</name>
<proteinExistence type="predicted"/>
<dbReference type="EMBL" id="JBGEHV010000009">
    <property type="protein sequence ID" value="MEY8039263.1"/>
    <property type="molecule type" value="Genomic_DNA"/>
</dbReference>
<keyword evidence="2" id="KW-1185">Reference proteome</keyword>
<accession>A0ABV4CFK0</accession>